<dbReference type="Proteomes" id="UP000075666">
    <property type="component" value="Unassembled WGS sequence"/>
</dbReference>
<dbReference type="OrthoDB" id="2966672at2"/>
<dbReference type="Proteomes" id="UP000595512">
    <property type="component" value="Chromosome"/>
</dbReference>
<protein>
    <submittedName>
        <fullName evidence="1">Uncharacterized protein</fullName>
    </submittedName>
</protein>
<reference evidence="1 3" key="1">
    <citation type="submission" date="2016-01" db="EMBL/GenBank/DDBJ databases">
        <title>Genome Sequences of Twelve Sporeforming Bacillus Species Isolated from Foods.</title>
        <authorList>
            <person name="Berendsen E.M."/>
            <person name="Wells-Bennik M.H."/>
            <person name="Krawcyk A.O."/>
            <person name="De Jong A."/>
            <person name="Holsappel S."/>
            <person name="Eijlander R.T."/>
            <person name="Kuipers O.P."/>
        </authorList>
    </citation>
    <scope>NUCLEOTIDE SEQUENCE [LARGE SCALE GENOMIC DNA]</scope>
    <source>
        <strain evidence="1 3">B4102</strain>
    </source>
</reference>
<keyword evidence="3" id="KW-1185">Reference proteome</keyword>
<dbReference type="SUPFAM" id="SSF63418">
    <property type="entry name" value="MurE/MurF N-terminal domain"/>
    <property type="match status" value="1"/>
</dbReference>
<dbReference type="STRING" id="46224.B4102_1230"/>
<evidence type="ECO:0000313" key="1">
    <source>
        <dbReference type="EMBL" id="KYD08148.1"/>
    </source>
</evidence>
<dbReference type="PATRIC" id="fig|46224.3.peg.2465"/>
<dbReference type="InterPro" id="IPR035911">
    <property type="entry name" value="MurE/MurF_N"/>
</dbReference>
<dbReference type="EMBL" id="CP066701">
    <property type="protein sequence ID" value="QQX25282.1"/>
    <property type="molecule type" value="Genomic_DNA"/>
</dbReference>
<dbReference type="KEGG" id="hspo:JGZ69_21745"/>
<accession>A0A150L766</accession>
<organism evidence="1 3">
    <name type="scientific">Heyndrickxia sporothermodurans</name>
    <dbReference type="NCBI Taxonomy" id="46224"/>
    <lineage>
        <taxon>Bacteria</taxon>
        <taxon>Bacillati</taxon>
        <taxon>Bacillota</taxon>
        <taxon>Bacilli</taxon>
        <taxon>Bacillales</taxon>
        <taxon>Bacillaceae</taxon>
        <taxon>Heyndrickxia</taxon>
    </lineage>
</organism>
<evidence type="ECO:0000313" key="4">
    <source>
        <dbReference type="Proteomes" id="UP000595512"/>
    </source>
</evidence>
<dbReference type="AlphaFoldDB" id="A0A150L766"/>
<dbReference type="EMBL" id="LQYN01000034">
    <property type="protein sequence ID" value="KYD08148.1"/>
    <property type="molecule type" value="Genomic_DNA"/>
</dbReference>
<gene>
    <name evidence="1" type="ORF">B4102_1230</name>
    <name evidence="2" type="ORF">JGZ69_21745</name>
</gene>
<sequence>MLSIKDINHLSNSMRGINQSNITFELVSIFSDFPQPKGLFIPIHDANLDKAIENGAIAAIWKENEPLPSYTPNHFPVFFVKQPIATLLTLCEDYKGKLNQKECETMTKFAFYSPSLLNGSKYTYDIAVEDERLKETIKKYIEKSRKG</sequence>
<dbReference type="GeneID" id="62497725"/>
<name>A0A150L766_9BACI</name>
<proteinExistence type="predicted"/>
<evidence type="ECO:0000313" key="3">
    <source>
        <dbReference type="Proteomes" id="UP000075666"/>
    </source>
</evidence>
<reference evidence="2 4" key="2">
    <citation type="submission" date="2020-12" db="EMBL/GenBank/DDBJ databases">
        <title>Taxonomic evaluation of the Bacillus sporothermodurans group of bacteria based on whole genome sequences.</title>
        <authorList>
            <person name="Fiedler G."/>
            <person name="Herbstmann A.-D."/>
            <person name="Doll E."/>
            <person name="Wenning M."/>
            <person name="Brinks E."/>
            <person name="Kabisch J."/>
            <person name="Breitenwieser F."/>
            <person name="Lappann M."/>
            <person name="Boehnlein C."/>
            <person name="Franz C."/>
        </authorList>
    </citation>
    <scope>NUCLEOTIDE SEQUENCE [LARGE SCALE GENOMIC DNA]</scope>
    <source>
        <strain evidence="2 4">DSM 10599</strain>
    </source>
</reference>
<dbReference type="RefSeq" id="WP_066230062.1">
    <property type="nucleotide sequence ID" value="NZ_CP066701.1"/>
</dbReference>
<evidence type="ECO:0000313" key="2">
    <source>
        <dbReference type="EMBL" id="QQX25282.1"/>
    </source>
</evidence>